<proteinExistence type="predicted"/>
<feature type="domain" description="Tf2-1-like SH3-like" evidence="2">
    <location>
        <begin position="692"/>
        <end position="755"/>
    </location>
</feature>
<dbReference type="SUPFAM" id="SSF50630">
    <property type="entry name" value="Acid proteases"/>
    <property type="match status" value="1"/>
</dbReference>
<dbReference type="Pfam" id="PF03732">
    <property type="entry name" value="Retrotrans_gag"/>
    <property type="match status" value="1"/>
</dbReference>
<dbReference type="EMBL" id="BJWL01000005">
    <property type="protein sequence ID" value="GFY88019.1"/>
    <property type="molecule type" value="Genomic_DNA"/>
</dbReference>
<reference evidence="3 4" key="1">
    <citation type="submission" date="2019-07" db="EMBL/GenBank/DDBJ databases">
        <title>De Novo Assembly of kiwifruit Actinidia rufa.</title>
        <authorList>
            <person name="Sugita-Konishi S."/>
            <person name="Sato K."/>
            <person name="Mori E."/>
            <person name="Abe Y."/>
            <person name="Kisaki G."/>
            <person name="Hamano K."/>
            <person name="Suezawa K."/>
            <person name="Otani M."/>
            <person name="Fukuda T."/>
            <person name="Manabe T."/>
            <person name="Gomi K."/>
            <person name="Tabuchi M."/>
            <person name="Akimitsu K."/>
            <person name="Kataoka I."/>
        </authorList>
    </citation>
    <scope>NUCLEOTIDE SEQUENCE [LARGE SCALE GENOMIC DNA]</scope>
    <source>
        <strain evidence="4">cv. Fuchu</strain>
    </source>
</reference>
<evidence type="ECO:0000259" key="2">
    <source>
        <dbReference type="Pfam" id="PF24626"/>
    </source>
</evidence>
<evidence type="ECO:0000313" key="3">
    <source>
        <dbReference type="EMBL" id="GFY88019.1"/>
    </source>
</evidence>
<name>A0A7J0EPS6_9ERIC</name>
<dbReference type="Pfam" id="PF24626">
    <property type="entry name" value="SH3_Tf2-1"/>
    <property type="match status" value="1"/>
</dbReference>
<sequence>MADGTRSQDFKKLEDFVRALKENQERVAREYEEIKNSLKGMGEIKEMLSAVTLKYDQMAAYVFGKQPQEASSGELDTRLRAGSSQPQLMTGFSTRYAKIDFPKFFGEDPTGWVYKCERFFEYNSIDNQNRVKLAILHLEDRALQWYQWFEKTHCIVNWETFKQGIVSQFGPDVFEDAVGELTKLKQTTTVREFQEQFELLANKTQNLPESFFTSCFISGLKEEIKANVLMFRPTTISQAIGLAKLQENSIEALAKKNRQGFKAGESVISGQSRYVPHSVFIKKELPKELEEQKAKGLCFKCNEKYTRGHQCKRKQLYAIDVDEREQEDSEQEVLQDEGNDEVLDQEGDLQISINALTGSVSYRTMRVQGLVKKKKVIILIDTGSTHNFLNQEIVKRAGVETIETNPLTVFVVDGTKLISTAACKGFKWEMQGVIFQTDMRVLPLKGCDMVLGIQWLTTLGPVKWDFKNLSMDFTLNTRRHVLRGGKQGELKILDTEKMQKLLQKKPQRLIAHIYALQVDYSGENSSPEVEKLLSKFEAVFQEPKGLPPLRTHDHHILLKPGEEPPNIRPYNLVREDSYVGNATLNALISVNSNWLPKVQLSWQTDPDLQQLIARLTLDKNAHPGFSWTRVYGQPPPDHNFMNVGTSQVAAVESWVKERVDILRMLKENLQQAQHRMKHFANKLRTEREFAVGDWVYLRLRPYRQSSLDLQRSMKLSPRFYGPFQVISRVGTMAYELKLPDSAHIHLVFHISLLEKKLGHHVTPNPILPPVNNEGILQMEPIAVLERRMIKRNNRAVIQWLVQWSRTFPEDATWIDYEEFHSKFPAFQP</sequence>
<protein>
    <recommendedName>
        <fullName evidence="5">Retrotransposon gag domain-containing protein</fullName>
    </recommendedName>
</protein>
<accession>A0A7J0EPS6</accession>
<evidence type="ECO:0008006" key="5">
    <source>
        <dbReference type="Google" id="ProtNLM"/>
    </source>
</evidence>
<dbReference type="InterPro" id="IPR021109">
    <property type="entry name" value="Peptidase_aspartic_dom_sf"/>
</dbReference>
<organism evidence="3 4">
    <name type="scientific">Actinidia rufa</name>
    <dbReference type="NCBI Taxonomy" id="165716"/>
    <lineage>
        <taxon>Eukaryota</taxon>
        <taxon>Viridiplantae</taxon>
        <taxon>Streptophyta</taxon>
        <taxon>Embryophyta</taxon>
        <taxon>Tracheophyta</taxon>
        <taxon>Spermatophyta</taxon>
        <taxon>Magnoliopsida</taxon>
        <taxon>eudicotyledons</taxon>
        <taxon>Gunneridae</taxon>
        <taxon>Pentapetalae</taxon>
        <taxon>asterids</taxon>
        <taxon>Ericales</taxon>
        <taxon>Actinidiaceae</taxon>
        <taxon>Actinidia</taxon>
    </lineage>
</organism>
<dbReference type="PANTHER" id="PTHR15503:SF22">
    <property type="entry name" value="TRANSPOSON TY3-I GAG POLYPROTEIN"/>
    <property type="match status" value="1"/>
</dbReference>
<dbReference type="Pfam" id="PF08284">
    <property type="entry name" value="RVP_2"/>
    <property type="match status" value="1"/>
</dbReference>
<dbReference type="InterPro" id="IPR032567">
    <property type="entry name" value="RTL1-rel"/>
</dbReference>
<comment type="caution">
    <text evidence="3">The sequence shown here is derived from an EMBL/GenBank/DDBJ whole genome shotgun (WGS) entry which is preliminary data.</text>
</comment>
<keyword evidence="4" id="KW-1185">Reference proteome</keyword>
<dbReference type="OrthoDB" id="2013610at2759"/>
<dbReference type="SUPFAM" id="SSF54160">
    <property type="entry name" value="Chromo domain-like"/>
    <property type="match status" value="1"/>
</dbReference>
<dbReference type="InterPro" id="IPR005162">
    <property type="entry name" value="Retrotrans_gag_dom"/>
</dbReference>
<dbReference type="InterPro" id="IPR016197">
    <property type="entry name" value="Chromo-like_dom_sf"/>
</dbReference>
<dbReference type="PANTHER" id="PTHR15503">
    <property type="entry name" value="LDOC1 RELATED"/>
    <property type="match status" value="1"/>
</dbReference>
<gene>
    <name evidence="3" type="ORF">Acr_05g0016580</name>
</gene>
<dbReference type="CDD" id="cd00303">
    <property type="entry name" value="retropepsin_like"/>
    <property type="match status" value="1"/>
</dbReference>
<dbReference type="InterPro" id="IPR056924">
    <property type="entry name" value="SH3_Tf2-1"/>
</dbReference>
<evidence type="ECO:0000313" key="4">
    <source>
        <dbReference type="Proteomes" id="UP000585474"/>
    </source>
</evidence>
<dbReference type="Gene3D" id="2.40.70.10">
    <property type="entry name" value="Acid Proteases"/>
    <property type="match status" value="1"/>
</dbReference>
<evidence type="ECO:0000259" key="1">
    <source>
        <dbReference type="Pfam" id="PF03732"/>
    </source>
</evidence>
<dbReference type="AlphaFoldDB" id="A0A7J0EPS6"/>
<dbReference type="Proteomes" id="UP000585474">
    <property type="component" value="Unassembled WGS sequence"/>
</dbReference>
<feature type="domain" description="Retrotransposon gag" evidence="1">
    <location>
        <begin position="132"/>
        <end position="222"/>
    </location>
</feature>